<reference evidence="3" key="1">
    <citation type="journal article" date="2019" name="Int. J. Syst. Evol. Microbiol.">
        <title>The Global Catalogue of Microorganisms (GCM) 10K type strain sequencing project: providing services to taxonomists for standard genome sequencing and annotation.</title>
        <authorList>
            <consortium name="The Broad Institute Genomics Platform"/>
            <consortium name="The Broad Institute Genome Sequencing Center for Infectious Disease"/>
            <person name="Wu L."/>
            <person name="Ma J."/>
        </authorList>
    </citation>
    <scope>NUCLEOTIDE SEQUENCE [LARGE SCALE GENOMIC DNA]</scope>
    <source>
        <strain evidence="3">CGMCC 1.16305</strain>
    </source>
</reference>
<organism evidence="2 3">
    <name type="scientific">Scopulibacillus cellulosilyticus</name>
    <dbReference type="NCBI Taxonomy" id="2665665"/>
    <lineage>
        <taxon>Bacteria</taxon>
        <taxon>Bacillati</taxon>
        <taxon>Bacillota</taxon>
        <taxon>Bacilli</taxon>
        <taxon>Bacillales</taxon>
        <taxon>Sporolactobacillaceae</taxon>
        <taxon>Scopulibacillus</taxon>
    </lineage>
</organism>
<dbReference type="InterPro" id="IPR005585">
    <property type="entry name" value="DUF327"/>
</dbReference>
<feature type="compositionally biased region" description="Basic and acidic residues" evidence="1">
    <location>
        <begin position="1"/>
        <end position="22"/>
    </location>
</feature>
<evidence type="ECO:0000313" key="2">
    <source>
        <dbReference type="EMBL" id="MFC7394709.1"/>
    </source>
</evidence>
<name>A0ABW2Q030_9BACL</name>
<feature type="region of interest" description="Disordered" evidence="1">
    <location>
        <begin position="1"/>
        <end position="26"/>
    </location>
</feature>
<sequence length="146" mass="16764">MSLKVQKEQQVRELMKPKRQAADKSSIQFQNDMKSQQARLQEGYLGQLLNKAEGQAKRLAVSRTIKDVQLYKNAVHQFIREALRTGMEMKQSRSWQQPSAPMQTLVQKIDKKLIELTDDVINKERDAIDLLAKIGEIKGLLINLCT</sequence>
<dbReference type="InterPro" id="IPR024042">
    <property type="entry name" value="TM1646-like_dom_sf"/>
</dbReference>
<protein>
    <submittedName>
        <fullName evidence="2">YaaR family protein</fullName>
    </submittedName>
</protein>
<gene>
    <name evidence="2" type="ORF">ACFQRG_17440</name>
</gene>
<evidence type="ECO:0000313" key="3">
    <source>
        <dbReference type="Proteomes" id="UP001596505"/>
    </source>
</evidence>
<keyword evidence="3" id="KW-1185">Reference proteome</keyword>
<dbReference type="SUPFAM" id="SSF158397">
    <property type="entry name" value="TM1646-like"/>
    <property type="match status" value="1"/>
</dbReference>
<proteinExistence type="predicted"/>
<dbReference type="RefSeq" id="WP_380968450.1">
    <property type="nucleotide sequence ID" value="NZ_JBHTCO010000038.1"/>
</dbReference>
<accession>A0ABW2Q030</accession>
<evidence type="ECO:0000256" key="1">
    <source>
        <dbReference type="SAM" id="MobiDB-lite"/>
    </source>
</evidence>
<dbReference type="Proteomes" id="UP001596505">
    <property type="component" value="Unassembled WGS sequence"/>
</dbReference>
<comment type="caution">
    <text evidence="2">The sequence shown here is derived from an EMBL/GenBank/DDBJ whole genome shotgun (WGS) entry which is preliminary data.</text>
</comment>
<dbReference type="Pfam" id="PF03885">
    <property type="entry name" value="DUF327"/>
    <property type="match status" value="1"/>
</dbReference>
<dbReference type="Gene3D" id="1.20.120.490">
    <property type="entry name" value="Hypothetical protein TM1646-like domain"/>
    <property type="match status" value="1"/>
</dbReference>
<dbReference type="EMBL" id="JBHTCO010000038">
    <property type="protein sequence ID" value="MFC7394709.1"/>
    <property type="molecule type" value="Genomic_DNA"/>
</dbReference>